<accession>A0ABQ3K7B4</accession>
<dbReference type="InterPro" id="IPR005493">
    <property type="entry name" value="RraA/RraA-like"/>
</dbReference>
<name>A0ABQ3K7B4_9DEIO</name>
<gene>
    <name evidence="2" type="ORF">GCM10017783_19440</name>
</gene>
<dbReference type="CDD" id="cd16841">
    <property type="entry name" value="RraA_family"/>
    <property type="match status" value="1"/>
</dbReference>
<evidence type="ECO:0000313" key="2">
    <source>
        <dbReference type="EMBL" id="GHG06979.1"/>
    </source>
</evidence>
<organism evidence="2 3">
    <name type="scientific">Deinococcus piscis</name>
    <dbReference type="NCBI Taxonomy" id="394230"/>
    <lineage>
        <taxon>Bacteria</taxon>
        <taxon>Thermotogati</taxon>
        <taxon>Deinococcota</taxon>
        <taxon>Deinococci</taxon>
        <taxon>Deinococcales</taxon>
        <taxon>Deinococcaceae</taxon>
        <taxon>Deinococcus</taxon>
    </lineage>
</organism>
<dbReference type="RefSeq" id="WP_189643529.1">
    <property type="nucleotide sequence ID" value="NZ_BNAL01000026.1"/>
</dbReference>
<dbReference type="PANTHER" id="PTHR33254">
    <property type="entry name" value="4-HYDROXY-4-METHYL-2-OXOGLUTARATE ALDOLASE 3-RELATED"/>
    <property type="match status" value="1"/>
</dbReference>
<protein>
    <recommendedName>
        <fullName evidence="1">Regulator of ribonuclease activity homolog</fullName>
    </recommendedName>
</protein>
<reference evidence="3" key="1">
    <citation type="journal article" date="2019" name="Int. J. Syst. Evol. Microbiol.">
        <title>The Global Catalogue of Microorganisms (GCM) 10K type strain sequencing project: providing services to taxonomists for standard genome sequencing and annotation.</title>
        <authorList>
            <consortium name="The Broad Institute Genomics Platform"/>
            <consortium name="The Broad Institute Genome Sequencing Center for Infectious Disease"/>
            <person name="Wu L."/>
            <person name="Ma J."/>
        </authorList>
    </citation>
    <scope>NUCLEOTIDE SEQUENCE [LARGE SCALE GENOMIC DNA]</scope>
    <source>
        <strain evidence="3">CGMCC 1.18439</strain>
    </source>
</reference>
<keyword evidence="3" id="KW-1185">Reference proteome</keyword>
<evidence type="ECO:0000256" key="1">
    <source>
        <dbReference type="ARBA" id="ARBA00029596"/>
    </source>
</evidence>
<dbReference type="Gene3D" id="3.50.30.40">
    <property type="entry name" value="Ribonuclease E inhibitor RraA/RraA-like"/>
    <property type="match status" value="1"/>
</dbReference>
<comment type="caution">
    <text evidence="2">The sequence shown here is derived from an EMBL/GenBank/DDBJ whole genome shotgun (WGS) entry which is preliminary data.</text>
</comment>
<dbReference type="EMBL" id="BNAL01000026">
    <property type="protein sequence ID" value="GHG06979.1"/>
    <property type="molecule type" value="Genomic_DNA"/>
</dbReference>
<evidence type="ECO:0000313" key="3">
    <source>
        <dbReference type="Proteomes" id="UP000632154"/>
    </source>
</evidence>
<sequence>MTSTTAPPTTAFGSLLTGERVLDYHIRPLYTGMPGLSGPAFTVRLEPGCNLMLHAAIYHAPVGSVLVVQSPDRRHAVAGGNVCLTAQQNGIAGMVIDGVIRDRAEIEAARFPVFALGTSPIPGSKEPRGEWQQPLQCGGVTVHPGDWIVADSEGILCLPAREAPVLLDQARQAEAKEAAQSLEAWQAEHRRKVDSALAGCSGN</sequence>
<dbReference type="SUPFAM" id="SSF89562">
    <property type="entry name" value="RraA-like"/>
    <property type="match status" value="1"/>
</dbReference>
<keyword evidence="2" id="KW-0489">Methyltransferase</keyword>
<dbReference type="GO" id="GO:0008168">
    <property type="term" value="F:methyltransferase activity"/>
    <property type="evidence" value="ECO:0007669"/>
    <property type="project" value="UniProtKB-KW"/>
</dbReference>
<dbReference type="Pfam" id="PF03737">
    <property type="entry name" value="RraA-like"/>
    <property type="match status" value="1"/>
</dbReference>
<proteinExistence type="predicted"/>
<keyword evidence="2" id="KW-0808">Transferase</keyword>
<dbReference type="Proteomes" id="UP000632154">
    <property type="component" value="Unassembled WGS sequence"/>
</dbReference>
<dbReference type="InterPro" id="IPR036704">
    <property type="entry name" value="RraA/RraA-like_sf"/>
</dbReference>
<dbReference type="PANTHER" id="PTHR33254:SF4">
    <property type="entry name" value="4-HYDROXY-4-METHYL-2-OXOGLUTARATE ALDOLASE 3-RELATED"/>
    <property type="match status" value="1"/>
</dbReference>
<dbReference type="GO" id="GO:0032259">
    <property type="term" value="P:methylation"/>
    <property type="evidence" value="ECO:0007669"/>
    <property type="project" value="UniProtKB-KW"/>
</dbReference>